<sequence length="272" mass="30465">MAPPHNQPNHLRSSFPLPLSTNHRRRRCSKAQMCFFNILHIISVFPATDVTDKKCFGHDEEICENKGFGDDINVNLRPPTEVEPFETLATADGFAENCVREMDDRRKSESFGAEESELAVEEERATEHSEISHVGDQSSGIDYNGVSEAVEEEEEKQRDEGFLGLLIEAAQLILGEEAEKPEKSPARKQVEASSAARRGAKRKQQCWTAAAEAEWYAEFEDTSPVVKSKRGRSQVLPYKYRDSVVEPLVGWTSSSHRSIANSAAVPSKRRSK</sequence>
<comment type="caution">
    <text evidence="1">The sequence shown here is derived from an EMBL/GenBank/DDBJ whole genome shotgun (WGS) entry which is preliminary data.</text>
</comment>
<name>A0ACB9DNZ0_ARCLA</name>
<accession>A0ACB9DNZ0</accession>
<keyword evidence="2" id="KW-1185">Reference proteome</keyword>
<evidence type="ECO:0000313" key="1">
    <source>
        <dbReference type="EMBL" id="KAI3748198.1"/>
    </source>
</evidence>
<reference evidence="2" key="1">
    <citation type="journal article" date="2022" name="Mol. Ecol. Resour.">
        <title>The genomes of chicory, endive, great burdock and yacon provide insights into Asteraceae palaeo-polyploidization history and plant inulin production.</title>
        <authorList>
            <person name="Fan W."/>
            <person name="Wang S."/>
            <person name="Wang H."/>
            <person name="Wang A."/>
            <person name="Jiang F."/>
            <person name="Liu H."/>
            <person name="Zhao H."/>
            <person name="Xu D."/>
            <person name="Zhang Y."/>
        </authorList>
    </citation>
    <scope>NUCLEOTIDE SEQUENCE [LARGE SCALE GENOMIC DNA]</scope>
    <source>
        <strain evidence="2">cv. Niubang</strain>
    </source>
</reference>
<proteinExistence type="predicted"/>
<dbReference type="Proteomes" id="UP001055879">
    <property type="component" value="Linkage Group LG03"/>
</dbReference>
<evidence type="ECO:0000313" key="2">
    <source>
        <dbReference type="Proteomes" id="UP001055879"/>
    </source>
</evidence>
<protein>
    <submittedName>
        <fullName evidence="1">Uncharacterized protein</fullName>
    </submittedName>
</protein>
<reference evidence="1 2" key="2">
    <citation type="journal article" date="2022" name="Mol. Ecol. Resour.">
        <title>The genomes of chicory, endive, great burdock and yacon provide insights into Asteraceae paleo-polyploidization history and plant inulin production.</title>
        <authorList>
            <person name="Fan W."/>
            <person name="Wang S."/>
            <person name="Wang H."/>
            <person name="Wang A."/>
            <person name="Jiang F."/>
            <person name="Liu H."/>
            <person name="Zhao H."/>
            <person name="Xu D."/>
            <person name="Zhang Y."/>
        </authorList>
    </citation>
    <scope>NUCLEOTIDE SEQUENCE [LARGE SCALE GENOMIC DNA]</scope>
    <source>
        <strain evidence="2">cv. Niubang</strain>
    </source>
</reference>
<dbReference type="EMBL" id="CM042049">
    <property type="protein sequence ID" value="KAI3748198.1"/>
    <property type="molecule type" value="Genomic_DNA"/>
</dbReference>
<gene>
    <name evidence="1" type="ORF">L6452_11124</name>
</gene>
<organism evidence="1 2">
    <name type="scientific">Arctium lappa</name>
    <name type="common">Greater burdock</name>
    <name type="synonym">Lappa major</name>
    <dbReference type="NCBI Taxonomy" id="4217"/>
    <lineage>
        <taxon>Eukaryota</taxon>
        <taxon>Viridiplantae</taxon>
        <taxon>Streptophyta</taxon>
        <taxon>Embryophyta</taxon>
        <taxon>Tracheophyta</taxon>
        <taxon>Spermatophyta</taxon>
        <taxon>Magnoliopsida</taxon>
        <taxon>eudicotyledons</taxon>
        <taxon>Gunneridae</taxon>
        <taxon>Pentapetalae</taxon>
        <taxon>asterids</taxon>
        <taxon>campanulids</taxon>
        <taxon>Asterales</taxon>
        <taxon>Asteraceae</taxon>
        <taxon>Carduoideae</taxon>
        <taxon>Cardueae</taxon>
        <taxon>Arctiinae</taxon>
        <taxon>Arctium</taxon>
    </lineage>
</organism>